<accession>A0A816MGD8</accession>
<dbReference type="PANTHER" id="PTHR10694:SF113">
    <property type="entry name" value="PROTEIN JUMONJI"/>
    <property type="match status" value="1"/>
</dbReference>
<evidence type="ECO:0000256" key="2">
    <source>
        <dbReference type="ARBA" id="ARBA00023242"/>
    </source>
</evidence>
<comment type="subcellular location">
    <subcellularLocation>
        <location evidence="1">Nucleus</location>
    </subcellularLocation>
</comment>
<name>A0A816MGD8_BRANA</name>
<dbReference type="Gene3D" id="2.60.120.650">
    <property type="entry name" value="Cupin"/>
    <property type="match status" value="1"/>
</dbReference>
<keyword evidence="2" id="KW-0539">Nucleus</keyword>
<sequence>VVCITLNSNCIRVLYGADLETEVFGSRFHKISFSQEASSSDEKYAKSRCNLNNFSRLPGSLLKHEGSDISGVLVSLVVSDAIYRDGALSGGEGHGRETKHDPIRFQVSTFPVVNL</sequence>
<gene>
    <name evidence="3" type="ORF">DARMORV10_C07P23010.1</name>
</gene>
<dbReference type="PANTHER" id="PTHR10694">
    <property type="entry name" value="LYSINE-SPECIFIC DEMETHYLASE"/>
    <property type="match status" value="1"/>
</dbReference>
<proteinExistence type="predicted"/>
<dbReference type="Proteomes" id="UP001295469">
    <property type="component" value="Chromosome C07"/>
</dbReference>
<reference evidence="3" key="1">
    <citation type="submission" date="2021-01" db="EMBL/GenBank/DDBJ databases">
        <authorList>
            <consortium name="Genoscope - CEA"/>
            <person name="William W."/>
        </authorList>
    </citation>
    <scope>NUCLEOTIDE SEQUENCE</scope>
</reference>
<organism evidence="3">
    <name type="scientific">Brassica napus</name>
    <name type="common">Rape</name>
    <dbReference type="NCBI Taxonomy" id="3708"/>
    <lineage>
        <taxon>Eukaryota</taxon>
        <taxon>Viridiplantae</taxon>
        <taxon>Streptophyta</taxon>
        <taxon>Embryophyta</taxon>
        <taxon>Tracheophyta</taxon>
        <taxon>Spermatophyta</taxon>
        <taxon>Magnoliopsida</taxon>
        <taxon>eudicotyledons</taxon>
        <taxon>Gunneridae</taxon>
        <taxon>Pentapetalae</taxon>
        <taxon>rosids</taxon>
        <taxon>malvids</taxon>
        <taxon>Brassicales</taxon>
        <taxon>Brassicaceae</taxon>
        <taxon>Brassiceae</taxon>
        <taxon>Brassica</taxon>
    </lineage>
</organism>
<dbReference type="GO" id="GO:0005634">
    <property type="term" value="C:nucleus"/>
    <property type="evidence" value="ECO:0007669"/>
    <property type="project" value="UniProtKB-SubCell"/>
</dbReference>
<evidence type="ECO:0000256" key="1">
    <source>
        <dbReference type="ARBA" id="ARBA00004123"/>
    </source>
</evidence>
<feature type="non-terminal residue" evidence="3">
    <location>
        <position position="1"/>
    </location>
</feature>
<dbReference type="EMBL" id="HG994371">
    <property type="protein sequence ID" value="CAF1982035.1"/>
    <property type="molecule type" value="Genomic_DNA"/>
</dbReference>
<evidence type="ECO:0000313" key="3">
    <source>
        <dbReference type="EMBL" id="CAF1982035.1"/>
    </source>
</evidence>
<dbReference type="AlphaFoldDB" id="A0A816MGD8"/>
<protein>
    <submittedName>
        <fullName evidence="3">(rape) hypothetical protein</fullName>
    </submittedName>
</protein>